<proteinExistence type="inferred from homology"/>
<comment type="caution">
    <text evidence="3">The sequence shown here is derived from an EMBL/GenBank/DDBJ whole genome shotgun (WGS) entry which is preliminary data.</text>
</comment>
<dbReference type="EMBL" id="PGXC01000005">
    <property type="protein sequence ID" value="PKK90629.1"/>
    <property type="molecule type" value="Genomic_DNA"/>
</dbReference>
<sequence>MKANCKPQLMKRFTVLLFLIWTVLSAAFSNVSRETAKMEHSFRNPSVAGMFYPSDPAKLHQNIISMFENTQKDSDSLKIPARGIRMLIVPHAGYIYSGNTAAKAYSSIDEPEKVKRVILLGCHHRALVQGATISPSTHYQTPLGALALDLEQIRTLSSSSLITLARESDHSLEVQLPFLQTLIGNDFKIIPVLLGQMTQQNIRDLGNLLAPLLNDETLLVISSDFTHYGPRFGYSPFPPSSELLEKLDMGAIIEILALKPGNLENYCSRTGATICGAKAIETGLHCVISAAACQKLTLAAKLLNYTTSSDITGSFSESVSYAAIAVFSTTSNLESSDLNTVRPKEAPLGKAR</sequence>
<organism evidence="3 4">
    <name type="scientific">Candidatus Wallbacteria bacterium HGW-Wallbacteria-1</name>
    <dbReference type="NCBI Taxonomy" id="2013854"/>
    <lineage>
        <taxon>Bacteria</taxon>
        <taxon>Candidatus Walliibacteriota</taxon>
    </lineage>
</organism>
<dbReference type="Gene3D" id="3.40.830.10">
    <property type="entry name" value="LigB-like"/>
    <property type="match status" value="1"/>
</dbReference>
<evidence type="ECO:0000313" key="4">
    <source>
        <dbReference type="Proteomes" id="UP000233256"/>
    </source>
</evidence>
<evidence type="ECO:0000313" key="3">
    <source>
        <dbReference type="EMBL" id="PKK90629.1"/>
    </source>
</evidence>
<dbReference type="HAMAP" id="MF_00055">
    <property type="entry name" value="MEMO1"/>
    <property type="match status" value="1"/>
</dbReference>
<reference evidence="3 4" key="1">
    <citation type="journal article" date="2017" name="ISME J.">
        <title>Potential for microbial H2 and metal transformations associated with novel bacteria and archaea in deep terrestrial subsurface sediments.</title>
        <authorList>
            <person name="Hernsdorf A.W."/>
            <person name="Amano Y."/>
            <person name="Miyakawa K."/>
            <person name="Ise K."/>
            <person name="Suzuki Y."/>
            <person name="Anantharaman K."/>
            <person name="Probst A."/>
            <person name="Burstein D."/>
            <person name="Thomas B.C."/>
            <person name="Banfield J.F."/>
        </authorList>
    </citation>
    <scope>NUCLEOTIDE SEQUENCE [LARGE SCALE GENOMIC DNA]</scope>
    <source>
        <strain evidence="3">HGW-Wallbacteria-1</strain>
    </source>
</reference>
<evidence type="ECO:0000256" key="1">
    <source>
        <dbReference type="ARBA" id="ARBA00006315"/>
    </source>
</evidence>
<gene>
    <name evidence="3" type="primary">amrB</name>
    <name evidence="3" type="ORF">CVV64_09740</name>
</gene>
<accession>A0A2N1PQM2</accession>
<evidence type="ECO:0000256" key="2">
    <source>
        <dbReference type="HAMAP-Rule" id="MF_00055"/>
    </source>
</evidence>
<dbReference type="InterPro" id="IPR002737">
    <property type="entry name" value="MEMO1_fam"/>
</dbReference>
<name>A0A2N1PQM2_9BACT</name>
<dbReference type="CDD" id="cd07361">
    <property type="entry name" value="MEMO_like"/>
    <property type="match status" value="1"/>
</dbReference>
<dbReference type="PANTHER" id="PTHR11060">
    <property type="entry name" value="PROTEIN MEMO1"/>
    <property type="match status" value="1"/>
</dbReference>
<dbReference type="AlphaFoldDB" id="A0A2N1PQM2"/>
<protein>
    <recommendedName>
        <fullName evidence="2">MEMO1 family protein CVV64_09740</fullName>
    </recommendedName>
</protein>
<dbReference type="NCBIfam" id="TIGR04336">
    <property type="entry name" value="AmmeMemoSam_B"/>
    <property type="match status" value="1"/>
</dbReference>
<dbReference type="Pfam" id="PF01875">
    <property type="entry name" value="Memo"/>
    <property type="match status" value="1"/>
</dbReference>
<dbReference type="Proteomes" id="UP000233256">
    <property type="component" value="Unassembled WGS sequence"/>
</dbReference>
<comment type="similarity">
    <text evidence="1 2">Belongs to the MEMO1 family.</text>
</comment>
<dbReference type="PANTHER" id="PTHR11060:SF0">
    <property type="entry name" value="PROTEIN MEMO1"/>
    <property type="match status" value="1"/>
</dbReference>